<keyword evidence="1" id="KW-0614">Plasmid</keyword>
<dbReference type="EMBL" id="CP006879">
    <property type="protein sequence ID" value="AJD43843.1"/>
    <property type="molecule type" value="Genomic_DNA"/>
</dbReference>
<accession>A0A0B4XB56</accession>
<dbReference type="Proteomes" id="UP000031368">
    <property type="component" value="Plasmid pRgalR602b"/>
</dbReference>
<name>A0A0B4XB56_9HYPH</name>
<evidence type="ECO:0000313" key="1">
    <source>
        <dbReference type="EMBL" id="AJD43843.1"/>
    </source>
</evidence>
<geneLocation type="plasmid" evidence="1 2">
    <name>pRgalR602b</name>
</geneLocation>
<gene>
    <name evidence="1" type="ORF">RGR602_PB00309</name>
</gene>
<organism evidence="1 2">
    <name type="scientific">Rhizobium gallicum bv. gallicum R602sp</name>
    <dbReference type="NCBI Taxonomy" id="1041138"/>
    <lineage>
        <taxon>Bacteria</taxon>
        <taxon>Pseudomonadati</taxon>
        <taxon>Pseudomonadota</taxon>
        <taxon>Alphaproteobacteria</taxon>
        <taxon>Hyphomicrobiales</taxon>
        <taxon>Rhizobiaceae</taxon>
        <taxon>Rhizobium/Agrobacterium group</taxon>
        <taxon>Rhizobium</taxon>
    </lineage>
</organism>
<keyword evidence="2" id="KW-1185">Reference proteome</keyword>
<proteinExistence type="predicted"/>
<reference evidence="1 2" key="1">
    <citation type="submission" date="2013-11" db="EMBL/GenBank/DDBJ databases">
        <title>Complete genome sequence of Rhizobium gallicum bv. gallicum R602.</title>
        <authorList>
            <person name="Bustos P."/>
            <person name="Santamaria R.I."/>
            <person name="Lozano L."/>
            <person name="Acosta J.L."/>
            <person name="Ormeno-Orrillo E."/>
            <person name="Rogel M.A."/>
            <person name="Romero D."/>
            <person name="Cevallos M.A."/>
            <person name="Martinez-Romero E."/>
            <person name="Gonzalez V."/>
        </authorList>
    </citation>
    <scope>NUCLEOTIDE SEQUENCE [LARGE SCALE GENOMIC DNA]</scope>
    <source>
        <strain evidence="1 2">R602</strain>
        <plasmid evidence="1 2">pRgalR602b</plasmid>
    </source>
</reference>
<dbReference type="KEGG" id="rga:RGR602_PB00309"/>
<dbReference type="HOGENOM" id="CLU_2289345_0_0_5"/>
<protein>
    <submittedName>
        <fullName evidence="1">Uncharacterized protein</fullName>
    </submittedName>
</protein>
<sequence>MVAIFIANAPSIASVIRSHPSSDRPVRGPHHQDCLLEAVMGALDRLIRRDEQWERISHHIIGDERTRGSSGPRQPHVRRSGVLDCAYRFSFDFSRRNNTFM</sequence>
<dbReference type="AlphaFoldDB" id="A0A0B4XB56"/>
<evidence type="ECO:0000313" key="2">
    <source>
        <dbReference type="Proteomes" id="UP000031368"/>
    </source>
</evidence>